<evidence type="ECO:0000313" key="3">
    <source>
        <dbReference type="EMBL" id="CAF1347746.1"/>
    </source>
</evidence>
<proteinExistence type="predicted"/>
<dbReference type="OrthoDB" id="10028796at2759"/>
<evidence type="ECO:0000313" key="4">
    <source>
        <dbReference type="Proteomes" id="UP000663882"/>
    </source>
</evidence>
<keyword evidence="1" id="KW-0472">Membrane</keyword>
<keyword evidence="1" id="KW-1133">Transmembrane helix</keyword>
<evidence type="ECO:0000256" key="1">
    <source>
        <dbReference type="SAM" id="Phobius"/>
    </source>
</evidence>
<accession>A0A815FUZ5</accession>
<keyword evidence="1" id="KW-0812">Transmembrane</keyword>
<organism evidence="2 4">
    <name type="scientific">Rotaria sordida</name>
    <dbReference type="NCBI Taxonomy" id="392033"/>
    <lineage>
        <taxon>Eukaryota</taxon>
        <taxon>Metazoa</taxon>
        <taxon>Spiralia</taxon>
        <taxon>Gnathifera</taxon>
        <taxon>Rotifera</taxon>
        <taxon>Eurotatoria</taxon>
        <taxon>Bdelloidea</taxon>
        <taxon>Philodinida</taxon>
        <taxon>Philodinidae</taxon>
        <taxon>Rotaria</taxon>
    </lineage>
</organism>
<sequence>MKTDSLLTLSSKLSYRELNSILNKSITTSLTDISSLSTQQITLKETCSCSTCTCSNSSMTYKKNNIQSHSFKNNDDCLAYAFIILYESSIWCMQIIYELFFKSLWQILMYVKQELQYDSSCNQTSSSCMDTISINKSTMENYSLISKNKNYSDLSRYHLPLFETRNHRRHCRLRRSNR</sequence>
<dbReference type="EMBL" id="CAJNOU010002763">
    <property type="protein sequence ID" value="CAF1347746.1"/>
    <property type="molecule type" value="Genomic_DNA"/>
</dbReference>
<name>A0A815FUZ5_9BILA</name>
<evidence type="ECO:0000313" key="2">
    <source>
        <dbReference type="EMBL" id="CAF1330387.1"/>
    </source>
</evidence>
<feature type="transmembrane region" description="Helical" evidence="1">
    <location>
        <begin position="78"/>
        <end position="100"/>
    </location>
</feature>
<dbReference type="AlphaFoldDB" id="A0A815FUZ5"/>
<dbReference type="Proteomes" id="UP000663882">
    <property type="component" value="Unassembled WGS sequence"/>
</dbReference>
<comment type="caution">
    <text evidence="2">The sequence shown here is derived from an EMBL/GenBank/DDBJ whole genome shotgun (WGS) entry which is preliminary data.</text>
</comment>
<reference evidence="2" key="1">
    <citation type="submission" date="2021-02" db="EMBL/GenBank/DDBJ databases">
        <authorList>
            <person name="Nowell W R."/>
        </authorList>
    </citation>
    <scope>NUCLEOTIDE SEQUENCE</scope>
</reference>
<dbReference type="Proteomes" id="UP000663889">
    <property type="component" value="Unassembled WGS sequence"/>
</dbReference>
<protein>
    <submittedName>
        <fullName evidence="2">Uncharacterized protein</fullName>
    </submittedName>
</protein>
<dbReference type="EMBL" id="CAJNOO010003308">
    <property type="protein sequence ID" value="CAF1330387.1"/>
    <property type="molecule type" value="Genomic_DNA"/>
</dbReference>
<gene>
    <name evidence="2" type="ORF">RFH988_LOCUS31229</name>
    <name evidence="3" type="ORF">SEV965_LOCUS28695</name>
</gene>